<name>A0ABW1AVN1_9RHOO</name>
<reference evidence="2" key="1">
    <citation type="journal article" date="2019" name="Int. J. Syst. Evol. Microbiol.">
        <title>The Global Catalogue of Microorganisms (GCM) 10K type strain sequencing project: providing services to taxonomists for standard genome sequencing and annotation.</title>
        <authorList>
            <consortium name="The Broad Institute Genomics Platform"/>
            <consortium name="The Broad Institute Genome Sequencing Center for Infectious Disease"/>
            <person name="Wu L."/>
            <person name="Ma J."/>
        </authorList>
    </citation>
    <scope>NUCLEOTIDE SEQUENCE [LARGE SCALE GENOMIC DNA]</scope>
    <source>
        <strain evidence="2">SHR3</strain>
    </source>
</reference>
<dbReference type="EMBL" id="JBHSOG010000094">
    <property type="protein sequence ID" value="MFC5771350.1"/>
    <property type="molecule type" value="Genomic_DNA"/>
</dbReference>
<evidence type="ECO:0000313" key="1">
    <source>
        <dbReference type="EMBL" id="MFC5771350.1"/>
    </source>
</evidence>
<proteinExistence type="predicted"/>
<dbReference type="RefSeq" id="WP_157748546.1">
    <property type="nucleotide sequence ID" value="NZ_JBHSOG010000094.1"/>
</dbReference>
<dbReference type="Pfam" id="PF11198">
    <property type="entry name" value="DUF2857"/>
    <property type="match status" value="1"/>
</dbReference>
<sequence length="180" mass="20336">MLPLQDAQVRLVLLNHVTVRLADAAQDELHAAGIEMEQLAHLRQLSAVDLSRLAAMRSLTIGVTFDGGALKAGLRAVALVNEAKALETYFIRHGASTHLMSALFKLRRKLTLKRRRDIGARRPAGRVPLPDYATRERIYQAWRAIADPSPRVRYYRLHQEFQHIPIAVLEAVVREFEADE</sequence>
<organism evidence="1 2">
    <name type="scientific">Thauera sinica</name>
    <dbReference type="NCBI Taxonomy" id="2665146"/>
    <lineage>
        <taxon>Bacteria</taxon>
        <taxon>Pseudomonadati</taxon>
        <taxon>Pseudomonadota</taxon>
        <taxon>Betaproteobacteria</taxon>
        <taxon>Rhodocyclales</taxon>
        <taxon>Zoogloeaceae</taxon>
        <taxon>Thauera</taxon>
    </lineage>
</organism>
<comment type="caution">
    <text evidence="1">The sequence shown here is derived from an EMBL/GenBank/DDBJ whole genome shotgun (WGS) entry which is preliminary data.</text>
</comment>
<gene>
    <name evidence="1" type="ORF">ACFPTN_18370</name>
</gene>
<keyword evidence="2" id="KW-1185">Reference proteome</keyword>
<accession>A0ABW1AVN1</accession>
<evidence type="ECO:0000313" key="2">
    <source>
        <dbReference type="Proteomes" id="UP001595974"/>
    </source>
</evidence>
<protein>
    <submittedName>
        <fullName evidence="1">STY4526/YPO1902 family pathogenicity island replication protein</fullName>
    </submittedName>
</protein>
<dbReference type="InterPro" id="IPR021364">
    <property type="entry name" value="DUF2857"/>
</dbReference>
<dbReference type="Proteomes" id="UP001595974">
    <property type="component" value="Unassembled WGS sequence"/>
</dbReference>